<feature type="coiled-coil region" evidence="1">
    <location>
        <begin position="30"/>
        <end position="80"/>
    </location>
</feature>
<gene>
    <name evidence="2" type="ORF">CFT12S02225_08990</name>
</gene>
<name>A0AAX0H9Q4_CAMFE</name>
<keyword evidence="1" id="KW-0175">Coiled coil</keyword>
<dbReference type="AlphaFoldDB" id="A0AAX0H9Q4"/>
<organism evidence="2 3">
    <name type="scientific">Campylobacter fetus subsp. testudinum</name>
    <dbReference type="NCBI Taxonomy" id="1507806"/>
    <lineage>
        <taxon>Bacteria</taxon>
        <taxon>Pseudomonadati</taxon>
        <taxon>Campylobacterota</taxon>
        <taxon>Epsilonproteobacteria</taxon>
        <taxon>Campylobacterales</taxon>
        <taxon>Campylobacteraceae</taxon>
        <taxon>Campylobacter</taxon>
    </lineage>
</organism>
<evidence type="ECO:0000313" key="2">
    <source>
        <dbReference type="EMBL" id="OCR89990.1"/>
    </source>
</evidence>
<evidence type="ECO:0000313" key="3">
    <source>
        <dbReference type="Proteomes" id="UP000093100"/>
    </source>
</evidence>
<protein>
    <submittedName>
        <fullName evidence="2">Uncharacterized protein</fullName>
    </submittedName>
</protein>
<reference evidence="2 3" key="1">
    <citation type="journal article" date="2016" name="Genome Biol. Evol.">
        <title>Comparative Genomics of Campylobacter fetus from Reptiles and Mammals Reveals Divergent Evolution in Host-Associated Lineages.</title>
        <authorList>
            <person name="Gilbert M.J."/>
            <person name="Miller W.G."/>
            <person name="Yee E."/>
            <person name="Zomer A.L."/>
            <person name="van der Graaf-van Bloois L."/>
            <person name="Fitzgerald C."/>
            <person name="Forbes K.J."/>
            <person name="Meric G."/>
            <person name="Sheppard S.K."/>
            <person name="Wagenaar J.A."/>
            <person name="Duim B."/>
        </authorList>
    </citation>
    <scope>NUCLEOTIDE SEQUENCE [LARGE SCALE GENOMIC DNA]</scope>
    <source>
        <strain evidence="2 3">12S02225-3</strain>
    </source>
</reference>
<dbReference type="Proteomes" id="UP000093100">
    <property type="component" value="Unassembled WGS sequence"/>
</dbReference>
<comment type="caution">
    <text evidence="2">The sequence shown here is derived from an EMBL/GenBank/DDBJ whole genome shotgun (WGS) entry which is preliminary data.</text>
</comment>
<dbReference type="EMBL" id="LFLK01000017">
    <property type="protein sequence ID" value="OCR89990.1"/>
    <property type="molecule type" value="Genomic_DNA"/>
</dbReference>
<accession>A0AAX0H9Q4</accession>
<sequence length="95" mass="10614">MVNPTLTFGVDLSALGSALKDIDKRTDKLSQNLNQGLKDAQKSYNNALKNLQYIKNPLKIEETIAKLNKLKADIKKATIAKFDLKIDNAKKSRRA</sequence>
<evidence type="ECO:0000256" key="1">
    <source>
        <dbReference type="SAM" id="Coils"/>
    </source>
</evidence>
<proteinExistence type="predicted"/>
<dbReference type="RefSeq" id="WP_065841207.1">
    <property type="nucleotide sequence ID" value="NZ_LFLK01000017.1"/>
</dbReference>